<evidence type="ECO:0000313" key="2">
    <source>
        <dbReference type="Proteomes" id="UP000573963"/>
    </source>
</evidence>
<dbReference type="Pfam" id="PF08761">
    <property type="entry name" value="dUTPase_2"/>
    <property type="match status" value="1"/>
</dbReference>
<dbReference type="EMBL" id="JABAFD010000002">
    <property type="protein sequence ID" value="NME09011.1"/>
    <property type="molecule type" value="Genomic_DNA"/>
</dbReference>
<evidence type="ECO:0000313" key="1">
    <source>
        <dbReference type="EMBL" id="NME09011.1"/>
    </source>
</evidence>
<proteinExistence type="predicted"/>
<dbReference type="SUPFAM" id="SSF101386">
    <property type="entry name" value="all-alpha NTP pyrophosphatases"/>
    <property type="match status" value="1"/>
</dbReference>
<evidence type="ECO:0008006" key="3">
    <source>
        <dbReference type="Google" id="ProtNLM"/>
    </source>
</evidence>
<dbReference type="Gene3D" id="1.10.4010.10">
    <property type="entry name" value="Type II deoxyuridine triphosphatase"/>
    <property type="match status" value="1"/>
</dbReference>
<gene>
    <name evidence="1" type="ORF">HF875_05735</name>
</gene>
<reference evidence="1 2" key="1">
    <citation type="submission" date="2020-04" db="EMBL/GenBank/DDBJ databases">
        <authorList>
            <person name="Hitch T.C.A."/>
            <person name="Wylensek D."/>
            <person name="Clavel T."/>
        </authorList>
    </citation>
    <scope>NUCLEOTIDE SEQUENCE [LARGE SCALE GENOMIC DNA]</scope>
    <source>
        <strain evidence="1 2">Med78_4-601-WT-2</strain>
    </source>
</reference>
<dbReference type="Proteomes" id="UP000573963">
    <property type="component" value="Unassembled WGS sequence"/>
</dbReference>
<dbReference type="AlphaFoldDB" id="A0AA44IGP2"/>
<accession>A0AA44IGP2</accession>
<dbReference type="RefSeq" id="WP_168931607.1">
    <property type="nucleotide sequence ID" value="NZ_JABAFD010000002.1"/>
</dbReference>
<protein>
    <recommendedName>
        <fullName evidence="3">dUTPase</fullName>
    </recommendedName>
</protein>
<dbReference type="InterPro" id="IPR014871">
    <property type="entry name" value="dUTPase/dCTP_pyrophosphatase"/>
</dbReference>
<name>A0AA44IGP2_PARBF</name>
<comment type="caution">
    <text evidence="1">The sequence shown here is derived from an EMBL/GenBank/DDBJ whole genome shotgun (WGS) entry which is preliminary data.</text>
</comment>
<organism evidence="1 2">
    <name type="scientific">Paraclostridium bifermentans</name>
    <name type="common">Clostridium bifermentans</name>
    <dbReference type="NCBI Taxonomy" id="1490"/>
    <lineage>
        <taxon>Bacteria</taxon>
        <taxon>Bacillati</taxon>
        <taxon>Bacillota</taxon>
        <taxon>Clostridia</taxon>
        <taxon>Peptostreptococcales</taxon>
        <taxon>Peptostreptococcaceae</taxon>
        <taxon>Paraclostridium</taxon>
    </lineage>
</organism>
<sequence>MSKVIDLKYVKKEQKSFIEHLKSVEGINYQDDKFQVPMWLTLALLSELVEVLNETKIHKWWDRLPVNEEKLKEELSDLLSHIGNLANELDVDLIVTVDEIQTTSLERQFIYLAYKITTLPWKKMFGKHKLDTLVTKYVELVYSLGLDMDQIKEAYFKKMEKNYINPKFMES</sequence>